<organism evidence="1">
    <name type="scientific">Ophidiomyces ophidiicola</name>
    <dbReference type="NCBI Taxonomy" id="1387563"/>
    <lineage>
        <taxon>Eukaryota</taxon>
        <taxon>Fungi</taxon>
        <taxon>Dikarya</taxon>
        <taxon>Ascomycota</taxon>
        <taxon>Pezizomycotina</taxon>
        <taxon>Eurotiomycetes</taxon>
        <taxon>Eurotiomycetidae</taxon>
        <taxon>Onygenales</taxon>
        <taxon>Onygenaceae</taxon>
        <taxon>Ophidiomyces</taxon>
    </lineage>
</organism>
<reference evidence="1" key="1">
    <citation type="journal article" date="2022" name="bioRxiv">
        <title>Population genetic analysis of Ophidiomyces ophidiicola, the causative agent of snake fungal disease, indicates recent introductions to the USA.</title>
        <authorList>
            <person name="Ladner J.T."/>
            <person name="Palmer J.M."/>
            <person name="Ettinger C.L."/>
            <person name="Stajich J.E."/>
            <person name="Farrell T.M."/>
            <person name="Glorioso B.M."/>
            <person name="Lawson B."/>
            <person name="Price S.J."/>
            <person name="Stengle A.G."/>
            <person name="Grear D.A."/>
            <person name="Lorch J.M."/>
        </authorList>
    </citation>
    <scope>NUCLEOTIDE SEQUENCE</scope>
    <source>
        <strain evidence="1">NWHC 24266-5</strain>
    </source>
</reference>
<accession>A0ACB8UMU9</accession>
<gene>
    <name evidence="1" type="primary">AZF1</name>
    <name evidence="1" type="ORF">LOY88_006638</name>
</gene>
<protein>
    <submittedName>
        <fullName evidence="1">DNA-binding transcription factor</fullName>
    </submittedName>
</protein>
<comment type="caution">
    <text evidence="1">The sequence shown here is derived from an EMBL/GenBank/DDBJ whole genome shotgun (WGS) entry which is preliminary data.</text>
</comment>
<name>A0ACB8UMU9_9EURO</name>
<evidence type="ECO:0000313" key="1">
    <source>
        <dbReference type="EMBL" id="KAI2381729.1"/>
    </source>
</evidence>
<proteinExistence type="predicted"/>
<sequence length="384" mass="42328">METAVPVSYGFGGPHDLAAVSHRRLMGPPPDTPMPPYYASPPLPYAAHLHAPAAYGFGHILNTSHASSYQPFYAAAAASPLAHRLPDHPAAAPLARSSAAATPTTTIPTTSSSSSSPPSTAAANGLARLIESHPARLDPDHHQHQHHQHHHQHPTHHLHHQQHSHSRPASIIHQHKPDDHQQQQHQHQHQHQQPTGDSRPGKQPLRVKPDIEFSTEVDTLMKTIQSKPKLAQPQLPPLHQFTTGVPGWSYPGPGAAVSAAPPPPPPPPLVQQQQQQQQQQSSSSLSSASMFAPPQPDRPPPSKQKSRRKYECTLPNCRKSFYQKTHLDIHMRAHTGDKPFVRDIALPPPLFKRYVYGWELMRALILDLQRGRLWSTVLAAGQLK</sequence>
<keyword evidence="1" id="KW-0238">DNA-binding</keyword>
<dbReference type="EMBL" id="JALBCA010000182">
    <property type="protein sequence ID" value="KAI2381729.1"/>
    <property type="molecule type" value="Genomic_DNA"/>
</dbReference>
<feature type="non-terminal residue" evidence="1">
    <location>
        <position position="384"/>
    </location>
</feature>